<dbReference type="PANTHER" id="PTHR18916">
    <property type="entry name" value="DYNACTIN 1-RELATED MICROTUBULE-BINDING"/>
    <property type="match status" value="1"/>
</dbReference>
<dbReference type="InterPro" id="IPR000938">
    <property type="entry name" value="CAP-Gly_domain"/>
</dbReference>
<protein>
    <submittedName>
        <fullName evidence="7">Tubulin-folding cofactor B</fullName>
    </submittedName>
</protein>
<dbReference type="eggNOG" id="KOG3206">
    <property type="taxonomic scope" value="Eukaryota"/>
</dbReference>
<evidence type="ECO:0000313" key="6">
    <source>
        <dbReference type="Proteomes" id="UP000189705"/>
    </source>
</evidence>
<comment type="similarity">
    <text evidence="4">Belongs to the TBCB family.</text>
</comment>
<dbReference type="GO" id="GO:0031122">
    <property type="term" value="P:cytoplasmic microtubule organization"/>
    <property type="evidence" value="ECO:0007669"/>
    <property type="project" value="TreeGrafter"/>
</dbReference>
<keyword evidence="2" id="KW-0963">Cytoplasm</keyword>
<evidence type="ECO:0000256" key="4">
    <source>
        <dbReference type="ARBA" id="ARBA00025779"/>
    </source>
</evidence>
<dbReference type="CTD" id="1155"/>
<dbReference type="Pfam" id="PF01302">
    <property type="entry name" value="CAP_GLY"/>
    <property type="match status" value="1"/>
</dbReference>
<dbReference type="KEGG" id="asn:102372331"/>
<dbReference type="FunFam" id="2.30.30.190:FF:000013">
    <property type="entry name" value="Tubulin-folding cofactor B"/>
    <property type="match status" value="1"/>
</dbReference>
<dbReference type="GO" id="GO:0005829">
    <property type="term" value="C:cytosol"/>
    <property type="evidence" value="ECO:0007669"/>
    <property type="project" value="UniProtKB-ARBA"/>
</dbReference>
<dbReference type="PROSITE" id="PS00845">
    <property type="entry name" value="CAP_GLY_1"/>
    <property type="match status" value="1"/>
</dbReference>
<dbReference type="GO" id="GO:0005634">
    <property type="term" value="C:nucleus"/>
    <property type="evidence" value="ECO:0007669"/>
    <property type="project" value="TreeGrafter"/>
</dbReference>
<dbReference type="RefSeq" id="XP_006032599.1">
    <property type="nucleotide sequence ID" value="XM_006032537.2"/>
</dbReference>
<dbReference type="GO" id="GO:0035371">
    <property type="term" value="C:microtubule plus-end"/>
    <property type="evidence" value="ECO:0007669"/>
    <property type="project" value="TreeGrafter"/>
</dbReference>
<dbReference type="InterPro" id="IPR036859">
    <property type="entry name" value="CAP-Gly_dom_sf"/>
</dbReference>
<keyword evidence="6" id="KW-1185">Reference proteome</keyword>
<reference evidence="7" key="1">
    <citation type="submission" date="2025-08" db="UniProtKB">
        <authorList>
            <consortium name="RefSeq"/>
        </authorList>
    </citation>
    <scope>IDENTIFICATION</scope>
</reference>
<evidence type="ECO:0000256" key="2">
    <source>
        <dbReference type="ARBA" id="ARBA00022490"/>
    </source>
</evidence>
<comment type="subcellular location">
    <subcellularLocation>
        <location evidence="1">Cytoplasm</location>
    </subcellularLocation>
</comment>
<dbReference type="SUPFAM" id="SSF74924">
    <property type="entry name" value="Cap-Gly domain"/>
    <property type="match status" value="1"/>
</dbReference>
<organism evidence="6 7">
    <name type="scientific">Alligator sinensis</name>
    <name type="common">Chinese alligator</name>
    <dbReference type="NCBI Taxonomy" id="38654"/>
    <lineage>
        <taxon>Eukaryota</taxon>
        <taxon>Metazoa</taxon>
        <taxon>Chordata</taxon>
        <taxon>Craniata</taxon>
        <taxon>Vertebrata</taxon>
        <taxon>Euteleostomi</taxon>
        <taxon>Archelosauria</taxon>
        <taxon>Archosauria</taxon>
        <taxon>Crocodylia</taxon>
        <taxon>Alligatoridae</taxon>
        <taxon>Alligatorinae</taxon>
        <taxon>Alligator</taxon>
    </lineage>
</organism>
<accession>A0A1U7S0K8</accession>
<gene>
    <name evidence="7" type="primary">TBCB</name>
</gene>
<evidence type="ECO:0000256" key="1">
    <source>
        <dbReference type="ARBA" id="ARBA00004496"/>
    </source>
</evidence>
<dbReference type="GO" id="GO:0051010">
    <property type="term" value="F:microtubule plus-end binding"/>
    <property type="evidence" value="ECO:0007669"/>
    <property type="project" value="TreeGrafter"/>
</dbReference>
<proteinExistence type="inferred from homology"/>
<dbReference type="AlphaFoldDB" id="A0A1U7S0K8"/>
<dbReference type="SMART" id="SM01052">
    <property type="entry name" value="CAP_GLY"/>
    <property type="match status" value="1"/>
</dbReference>
<dbReference type="OrthoDB" id="5295208at2759"/>
<evidence type="ECO:0000313" key="7">
    <source>
        <dbReference type="RefSeq" id="XP_006032599.1"/>
    </source>
</evidence>
<dbReference type="Gene3D" id="2.30.30.190">
    <property type="entry name" value="CAP Gly-rich-like domain"/>
    <property type="match status" value="1"/>
</dbReference>
<dbReference type="PROSITE" id="PS50245">
    <property type="entry name" value="CAP_GLY_2"/>
    <property type="match status" value="1"/>
</dbReference>
<dbReference type="GO" id="GO:0005938">
    <property type="term" value="C:cell cortex"/>
    <property type="evidence" value="ECO:0007669"/>
    <property type="project" value="TreeGrafter"/>
</dbReference>
<name>A0A1U7S0K8_ALLSI</name>
<feature type="domain" description="CAP-Gly" evidence="5">
    <location>
        <begin position="124"/>
        <end position="166"/>
    </location>
</feature>
<keyword evidence="3" id="KW-0143">Chaperone</keyword>
<evidence type="ECO:0000256" key="3">
    <source>
        <dbReference type="ARBA" id="ARBA00023186"/>
    </source>
</evidence>
<dbReference type="PANTHER" id="PTHR18916:SF85">
    <property type="entry name" value="TUBULIN-FOLDING COFACTOR B"/>
    <property type="match status" value="1"/>
</dbReference>
<dbReference type="InParanoid" id="A0A1U7S0K8"/>
<dbReference type="Proteomes" id="UP000189705">
    <property type="component" value="Unplaced"/>
</dbReference>
<dbReference type="GeneID" id="102372331"/>
<evidence type="ECO:0000259" key="5">
    <source>
        <dbReference type="PROSITE" id="PS50245"/>
    </source>
</evidence>
<sequence length="186" mass="20510">MPLHRAMKAVIRAGTRAGRGVQGVDAPGPAKGRHDTFCLVHNSLLHHPDAALSSDARSADSVRSFLKRSKKGRFNEEEVAQKEAEQAQKLAEEKALAEAITVGARCEVRMAGQPLKRGTVMYVGLAEFKPGYWIGIKYDEPLGKHDGSVNGQRYFECQPKYGAFVKPQHITVGDFPEEDYGLEDEM</sequence>
<dbReference type="STRING" id="38654.A0A1U7S0K8"/>